<accession>A0A073AWT2</accession>
<evidence type="ECO:0000256" key="8">
    <source>
        <dbReference type="SAM" id="MobiDB-lite"/>
    </source>
</evidence>
<feature type="transmembrane region" description="Helical" evidence="9">
    <location>
        <begin position="285"/>
        <end position="305"/>
    </location>
</feature>
<keyword evidence="3" id="KW-0808">Transferase</keyword>
<evidence type="ECO:0000256" key="5">
    <source>
        <dbReference type="ARBA" id="ARBA00022989"/>
    </source>
</evidence>
<feature type="transmembrane region" description="Helical" evidence="9">
    <location>
        <begin position="203"/>
        <end position="221"/>
    </location>
</feature>
<feature type="transmembrane region" description="Helical" evidence="9">
    <location>
        <begin position="152"/>
        <end position="170"/>
    </location>
</feature>
<keyword evidence="2" id="KW-1003">Cell membrane</keyword>
<feature type="transmembrane region" description="Helical" evidence="9">
    <location>
        <begin position="124"/>
        <end position="140"/>
    </location>
</feature>
<comment type="caution">
    <text evidence="10">The sequence shown here is derived from an EMBL/GenBank/DDBJ whole genome shotgun (WGS) entry which is preliminary data.</text>
</comment>
<comment type="subcellular location">
    <subcellularLocation>
        <location evidence="1">Cell membrane</location>
        <topology evidence="1">Multi-pass membrane protein</topology>
    </subcellularLocation>
</comment>
<dbReference type="InterPro" id="IPR018584">
    <property type="entry name" value="GT87"/>
</dbReference>
<feature type="transmembrane region" description="Helical" evidence="9">
    <location>
        <begin position="259"/>
        <end position="278"/>
    </location>
</feature>
<evidence type="ECO:0000256" key="7">
    <source>
        <dbReference type="ARBA" id="ARBA00024033"/>
    </source>
</evidence>
<feature type="region of interest" description="Disordered" evidence="8">
    <location>
        <begin position="399"/>
        <end position="420"/>
    </location>
</feature>
<keyword evidence="4 9" id="KW-0812">Transmembrane</keyword>
<name>A0A073AWT2_9PSEU</name>
<evidence type="ECO:0000256" key="6">
    <source>
        <dbReference type="ARBA" id="ARBA00023136"/>
    </source>
</evidence>
<feature type="transmembrane region" description="Helical" evidence="9">
    <location>
        <begin position="93"/>
        <end position="112"/>
    </location>
</feature>
<feature type="transmembrane region" description="Helical" evidence="9">
    <location>
        <begin position="12"/>
        <end position="32"/>
    </location>
</feature>
<dbReference type="STRING" id="28042.GU90_14340"/>
<dbReference type="eggNOG" id="COG5650">
    <property type="taxonomic scope" value="Bacteria"/>
</dbReference>
<dbReference type="Pfam" id="PF09594">
    <property type="entry name" value="GT87"/>
    <property type="match status" value="1"/>
</dbReference>
<evidence type="ECO:0000256" key="2">
    <source>
        <dbReference type="ARBA" id="ARBA00022475"/>
    </source>
</evidence>
<evidence type="ECO:0000313" key="11">
    <source>
        <dbReference type="Proteomes" id="UP000031419"/>
    </source>
</evidence>
<evidence type="ECO:0000256" key="1">
    <source>
        <dbReference type="ARBA" id="ARBA00004651"/>
    </source>
</evidence>
<dbReference type="GO" id="GO:0016758">
    <property type="term" value="F:hexosyltransferase activity"/>
    <property type="evidence" value="ECO:0007669"/>
    <property type="project" value="InterPro"/>
</dbReference>
<feature type="transmembrane region" description="Helical" evidence="9">
    <location>
        <begin position="72"/>
        <end position="88"/>
    </location>
</feature>
<protein>
    <submittedName>
        <fullName evidence="10">Uncharacterized protein</fullName>
    </submittedName>
</protein>
<gene>
    <name evidence="10" type="ORF">GU90_14340</name>
</gene>
<evidence type="ECO:0000256" key="3">
    <source>
        <dbReference type="ARBA" id="ARBA00022679"/>
    </source>
</evidence>
<keyword evidence="6 9" id="KW-0472">Membrane</keyword>
<sequence length="420" mass="46327">MEHVPEARKVRIMLAAGAALEIVAIWFVHWIHTRGYVDTEVYRLGARAWLLGYDVYGSDLTPETPETGTLPFIYPPFAAILFTPLVWLSETGAIIAVAVLSHLAILLTAYAMARSSEYFAPQRARVVAATALLLPFFTLLEPARETINYGQINLILMGLVAADCLLPRIFWPRGLLVGLAAGMKLTPLGFLLFFLLRRDLRALLTGIATFAATVLVGVLAAPEDAADWWLDEMWSTGNEFGAVYAGNLSLRSLIAKQEFTGWQLNALWAAGAVVLLVLATWGMRYALRTANTALALVINAVLVTLVSPISWSHHWVWAAPTFALLYAMGQRNGWLGVRQAVVICAVPFAIGPHWYLPYTQNRELDWTFSQQVVGNSYTLIGIGFLVTCAIAHFRFPPRGRPVDEPPQPPLAVAYHQRSST</sequence>
<evidence type="ECO:0000256" key="9">
    <source>
        <dbReference type="SAM" id="Phobius"/>
    </source>
</evidence>
<dbReference type="AlphaFoldDB" id="A0A073AWT2"/>
<keyword evidence="5 9" id="KW-1133">Transmembrane helix</keyword>
<feature type="transmembrane region" description="Helical" evidence="9">
    <location>
        <begin position="176"/>
        <end position="196"/>
    </location>
</feature>
<reference evidence="10 11" key="1">
    <citation type="submission" date="2014-06" db="EMBL/GenBank/DDBJ databases">
        <title>Saccharopolyspora rectivirgula DSM-43113 Genome sequencing.</title>
        <authorList>
            <person name="Barrera C."/>
            <person name="Millon L."/>
            <person name="Rognon B."/>
            <person name="Zaugg C."/>
            <person name="Monod M."/>
        </authorList>
    </citation>
    <scope>NUCLEOTIDE SEQUENCE [LARGE SCALE GENOMIC DNA]</scope>
    <source>
        <strain evidence="10 11">DSM 43113</strain>
    </source>
</reference>
<dbReference type="EMBL" id="JNVU01000037">
    <property type="protein sequence ID" value="KEI43527.1"/>
    <property type="molecule type" value="Genomic_DNA"/>
</dbReference>
<feature type="transmembrane region" description="Helical" evidence="9">
    <location>
        <begin position="376"/>
        <end position="395"/>
    </location>
</feature>
<proteinExistence type="inferred from homology"/>
<comment type="similarity">
    <text evidence="7">Belongs to the glycosyltransferase 87 family.</text>
</comment>
<dbReference type="Proteomes" id="UP000031419">
    <property type="component" value="Unassembled WGS sequence"/>
</dbReference>
<dbReference type="GO" id="GO:0005886">
    <property type="term" value="C:plasma membrane"/>
    <property type="evidence" value="ECO:0007669"/>
    <property type="project" value="UniProtKB-SubCell"/>
</dbReference>
<evidence type="ECO:0000256" key="4">
    <source>
        <dbReference type="ARBA" id="ARBA00022692"/>
    </source>
</evidence>
<keyword evidence="11" id="KW-1185">Reference proteome</keyword>
<organism evidence="10 11">
    <name type="scientific">Saccharopolyspora rectivirgula</name>
    <dbReference type="NCBI Taxonomy" id="28042"/>
    <lineage>
        <taxon>Bacteria</taxon>
        <taxon>Bacillati</taxon>
        <taxon>Actinomycetota</taxon>
        <taxon>Actinomycetes</taxon>
        <taxon>Pseudonocardiales</taxon>
        <taxon>Pseudonocardiaceae</taxon>
        <taxon>Saccharopolyspora</taxon>
    </lineage>
</organism>
<feature type="transmembrane region" description="Helical" evidence="9">
    <location>
        <begin position="340"/>
        <end position="356"/>
    </location>
</feature>
<evidence type="ECO:0000313" key="10">
    <source>
        <dbReference type="EMBL" id="KEI43527.1"/>
    </source>
</evidence>